<feature type="domain" description="DR2241 4Fe-4S iron-sulfur cluster binding" evidence="2">
    <location>
        <begin position="227"/>
        <end position="311"/>
    </location>
</feature>
<evidence type="ECO:0000313" key="5">
    <source>
        <dbReference type="EMBL" id="SEO97611.1"/>
    </source>
</evidence>
<dbReference type="Proteomes" id="UP000199126">
    <property type="component" value="Unassembled WGS sequence"/>
</dbReference>
<dbReference type="EMBL" id="FODV01000009">
    <property type="protein sequence ID" value="SEO97611.1"/>
    <property type="molecule type" value="Genomic_DNA"/>
</dbReference>
<dbReference type="Pfam" id="PF18069">
    <property type="entry name" value="DR2241"/>
    <property type="match status" value="1"/>
</dbReference>
<name>A0A1H8U364_9EURY</name>
<dbReference type="Pfam" id="PF24039">
    <property type="entry name" value="DUF7348"/>
    <property type="match status" value="1"/>
</dbReference>
<dbReference type="Pfam" id="PF18009">
    <property type="entry name" value="Fer4_23"/>
    <property type="match status" value="1"/>
</dbReference>
<evidence type="ECO:0000259" key="3">
    <source>
        <dbReference type="Pfam" id="PF18069"/>
    </source>
</evidence>
<organism evidence="5 6">
    <name type="scientific">Halogranum amylolyticum</name>
    <dbReference type="NCBI Taxonomy" id="660520"/>
    <lineage>
        <taxon>Archaea</taxon>
        <taxon>Methanobacteriati</taxon>
        <taxon>Methanobacteriota</taxon>
        <taxon>Stenosarchaea group</taxon>
        <taxon>Halobacteria</taxon>
        <taxon>Halobacteriales</taxon>
        <taxon>Haloferacaceae</taxon>
    </lineage>
</organism>
<evidence type="ECO:0000259" key="2">
    <source>
        <dbReference type="Pfam" id="PF18009"/>
    </source>
</evidence>
<protein>
    <submittedName>
        <fullName evidence="5">Uncharacterized protein</fullName>
    </submittedName>
</protein>
<dbReference type="AlphaFoldDB" id="A0A1H8U364"/>
<keyword evidence="6" id="KW-1185">Reference proteome</keyword>
<reference evidence="6" key="1">
    <citation type="submission" date="2016-10" db="EMBL/GenBank/DDBJ databases">
        <authorList>
            <person name="Varghese N."/>
            <person name="Submissions S."/>
        </authorList>
    </citation>
    <scope>NUCLEOTIDE SEQUENCE [LARGE SCALE GENOMIC DNA]</scope>
    <source>
        <strain evidence="6">CGMCC 1.10121</strain>
    </source>
</reference>
<proteinExistence type="predicted"/>
<sequence>MGSARTQFEALREAAATGPGVQFDGLYVHAGDEDYDRDGGYTFGTPEGERSNLSESAFHAAAEEHAKYVSNWYFWTHVVGGSKLKGGVDVGEDGHHRRSFLRWLELADQTQHDVPGRYEALQGGLSHEWGELQITATLGEDGHRRYEIRHEDDADADVSELDSYADPLDVRELVKYDDRGRYRPLKTAPTLQTGWVLTDLDQREVFEAVDDVIYPATVVNWNLERHGELDVDHWEETIGRQSGIYSVVQTWNRGEGHEHVDWVAESCCVDSQCLKRREWQYDEETELDVDGGDGVFPCREPCSIVVAAARKWTRLEGEETKTYEFDLTESEKEQVEEIIDAVADGRADEIREADVYDGANRYRARFLRAKRFDEAGNLSGTSTRPEDGESHGTDGDDDRDEHDDEEYDDD</sequence>
<dbReference type="OrthoDB" id="194676at2157"/>
<dbReference type="RefSeq" id="WP_089825812.1">
    <property type="nucleotide sequence ID" value="NZ_FODV01000009.1"/>
</dbReference>
<accession>A0A1H8U364</accession>
<feature type="domain" description="DUF7348" evidence="4">
    <location>
        <begin position="5"/>
        <end position="80"/>
    </location>
</feature>
<feature type="compositionally biased region" description="Acidic residues" evidence="1">
    <location>
        <begin position="395"/>
        <end position="410"/>
    </location>
</feature>
<feature type="compositionally biased region" description="Basic and acidic residues" evidence="1">
    <location>
        <begin position="384"/>
        <end position="394"/>
    </location>
</feature>
<dbReference type="Gene3D" id="3.30.70.2320">
    <property type="match status" value="1"/>
</dbReference>
<dbReference type="Gene3D" id="3.30.1360.190">
    <property type="match status" value="1"/>
</dbReference>
<feature type="domain" description="DR2241 stabilising" evidence="3">
    <location>
        <begin position="115"/>
        <end position="225"/>
    </location>
</feature>
<evidence type="ECO:0000259" key="4">
    <source>
        <dbReference type="Pfam" id="PF24039"/>
    </source>
</evidence>
<dbReference type="InterPro" id="IPR055772">
    <property type="entry name" value="DUF7348"/>
</dbReference>
<dbReference type="InterPro" id="IPR041181">
    <property type="entry name" value="DR2241_middle"/>
</dbReference>
<evidence type="ECO:0000313" key="6">
    <source>
        <dbReference type="Proteomes" id="UP000199126"/>
    </source>
</evidence>
<gene>
    <name evidence="5" type="ORF">SAMN04487948_109105</name>
</gene>
<evidence type="ECO:0000256" key="1">
    <source>
        <dbReference type="SAM" id="MobiDB-lite"/>
    </source>
</evidence>
<dbReference type="InterPro" id="IPR041346">
    <property type="entry name" value="DR2241_Fer4"/>
</dbReference>
<feature type="region of interest" description="Disordered" evidence="1">
    <location>
        <begin position="375"/>
        <end position="410"/>
    </location>
</feature>